<name>A0AAW0AIH9_9AGAR</name>
<dbReference type="EMBL" id="JAWWNJ010000062">
    <property type="protein sequence ID" value="KAK7012922.1"/>
    <property type="molecule type" value="Genomic_DNA"/>
</dbReference>
<dbReference type="AlphaFoldDB" id="A0AAW0AIH9"/>
<reference evidence="1 2" key="1">
    <citation type="journal article" date="2024" name="J Genomics">
        <title>Draft genome sequencing and assembly of Favolaschia claudopus CIRM-BRFM 2984 isolated from oak limbs.</title>
        <authorList>
            <person name="Navarro D."/>
            <person name="Drula E."/>
            <person name="Chaduli D."/>
            <person name="Cazenave R."/>
            <person name="Ahrendt S."/>
            <person name="Wang J."/>
            <person name="Lipzen A."/>
            <person name="Daum C."/>
            <person name="Barry K."/>
            <person name="Grigoriev I.V."/>
            <person name="Favel A."/>
            <person name="Rosso M.N."/>
            <person name="Martin F."/>
        </authorList>
    </citation>
    <scope>NUCLEOTIDE SEQUENCE [LARGE SCALE GENOMIC DNA]</scope>
    <source>
        <strain evidence="1 2">CIRM-BRFM 2984</strain>
    </source>
</reference>
<proteinExistence type="predicted"/>
<gene>
    <name evidence="1" type="ORF">R3P38DRAFT_3208566</name>
</gene>
<dbReference type="Proteomes" id="UP001362999">
    <property type="component" value="Unassembled WGS sequence"/>
</dbReference>
<organism evidence="1 2">
    <name type="scientific">Favolaschia claudopus</name>
    <dbReference type="NCBI Taxonomy" id="2862362"/>
    <lineage>
        <taxon>Eukaryota</taxon>
        <taxon>Fungi</taxon>
        <taxon>Dikarya</taxon>
        <taxon>Basidiomycota</taxon>
        <taxon>Agaricomycotina</taxon>
        <taxon>Agaricomycetes</taxon>
        <taxon>Agaricomycetidae</taxon>
        <taxon>Agaricales</taxon>
        <taxon>Marasmiineae</taxon>
        <taxon>Mycenaceae</taxon>
        <taxon>Favolaschia</taxon>
    </lineage>
</organism>
<sequence length="235" mass="26065">MSYRPLRLHPPPAAAGKDCAKILPPILTFLHLVVPLYFRSRIQPPTPVSVWRSDPPAALESSSAVVSRCSLIFSQLYLTARTHFVRQVNLPAALESSLAVVSRRAVIFSQSHPTAHACLYLAQYPTARTHFFQQWNLPVTLESSLAVVSRCAVIFLRSNILFQRLDLSAVLESSLAVVSHRTINILAAASHCPARVLSGGWITPPPSNQAWQWYLAAPLYSRSRIQLPTPVSIWL</sequence>
<keyword evidence="2" id="KW-1185">Reference proteome</keyword>
<accession>A0AAW0AIH9</accession>
<evidence type="ECO:0000313" key="2">
    <source>
        <dbReference type="Proteomes" id="UP001362999"/>
    </source>
</evidence>
<comment type="caution">
    <text evidence="1">The sequence shown here is derived from an EMBL/GenBank/DDBJ whole genome shotgun (WGS) entry which is preliminary data.</text>
</comment>
<protein>
    <submittedName>
        <fullName evidence="1">Uncharacterized protein</fullName>
    </submittedName>
</protein>
<evidence type="ECO:0000313" key="1">
    <source>
        <dbReference type="EMBL" id="KAK7012922.1"/>
    </source>
</evidence>